<proteinExistence type="predicted"/>
<organism evidence="1 2">
    <name type="scientific">Candidatus Chazhemtobacterium aquaticus</name>
    <dbReference type="NCBI Taxonomy" id="2715735"/>
    <lineage>
        <taxon>Bacteria</taxon>
        <taxon>Candidatus Chazhemtobacteraceae</taxon>
        <taxon>Candidatus Chazhemtobacterium</taxon>
    </lineage>
</organism>
<dbReference type="AlphaFoldDB" id="A0A857NBE5"/>
<dbReference type="EMBL" id="CP047901">
    <property type="protein sequence ID" value="QHO63680.1"/>
    <property type="molecule type" value="Genomic_DNA"/>
</dbReference>
<accession>A0A857NBE5</accession>
<dbReference type="KEGG" id="caqa:MICH65_0699"/>
<evidence type="ECO:0000313" key="1">
    <source>
        <dbReference type="EMBL" id="QHO63680.1"/>
    </source>
</evidence>
<reference evidence="2" key="1">
    <citation type="journal article" date="2020" name="Microorganisms">
        <title>Complete Genome of a Member of a New Bacterial Lineage in the Microgenomates Group Reveals an Unusual Nucleotide Composition Disparity Between Two Strands of DNA and Limited Metabolic Potential.</title>
        <authorList>
            <person name="Kadnikov V.V."/>
            <person name="Mardanov A.V."/>
            <person name="Beletsky A.V."/>
            <person name="Karnachuk O.V."/>
            <person name="Ravin N.V."/>
        </authorList>
    </citation>
    <scope>NUCLEOTIDE SEQUENCE [LARGE SCALE GENOMIC DNA]</scope>
</reference>
<name>A0A857NBE5_9BACT</name>
<protein>
    <submittedName>
        <fullName evidence="1">Uncharacterized protein</fullName>
    </submittedName>
</protein>
<evidence type="ECO:0000313" key="2">
    <source>
        <dbReference type="Proteomes" id="UP000463983"/>
    </source>
</evidence>
<keyword evidence="2" id="KW-1185">Reference proteome</keyword>
<sequence>MIKTTANTPYHPHTNDLKATTTLDNHTLAINNTTRTVLASKSMAYMPTTASNAFRRLSRHMQAISLPREYIDI</sequence>
<gene>
    <name evidence="1" type="ORF">MICH65_0699</name>
</gene>
<dbReference type="Proteomes" id="UP000463983">
    <property type="component" value="Chromosome"/>
</dbReference>